<comment type="catalytic activity">
    <reaction evidence="3">
        <text>3'-dephospho-CoA + ATP = ADP + CoA + H(+)</text>
        <dbReference type="Rhea" id="RHEA:18245"/>
        <dbReference type="ChEBI" id="CHEBI:15378"/>
        <dbReference type="ChEBI" id="CHEBI:30616"/>
        <dbReference type="ChEBI" id="CHEBI:57287"/>
        <dbReference type="ChEBI" id="CHEBI:57328"/>
        <dbReference type="ChEBI" id="CHEBI:456216"/>
        <dbReference type="EC" id="2.7.1.24"/>
    </reaction>
</comment>
<dbReference type="InterPro" id="IPR027417">
    <property type="entry name" value="P-loop_NTPase"/>
</dbReference>
<dbReference type="SUPFAM" id="SSF52540">
    <property type="entry name" value="P-loop containing nucleoside triphosphate hydrolases"/>
    <property type="match status" value="1"/>
</dbReference>
<dbReference type="GO" id="GO:0004140">
    <property type="term" value="F:dephospho-CoA kinase activity"/>
    <property type="evidence" value="ECO:0007669"/>
    <property type="project" value="UniProtKB-UniRule"/>
</dbReference>
<dbReference type="InterPro" id="IPR001977">
    <property type="entry name" value="Depp_CoAkinase"/>
</dbReference>
<keyword evidence="1 3" id="KW-0547">Nucleotide-binding</keyword>
<dbReference type="PROSITE" id="PS51219">
    <property type="entry name" value="DPCK"/>
    <property type="match status" value="1"/>
</dbReference>
<dbReference type="Proteomes" id="UP000005990">
    <property type="component" value="Unassembled WGS sequence"/>
</dbReference>
<keyword evidence="3" id="KW-0963">Cytoplasm</keyword>
<organism evidence="5 6">
    <name type="scientific">Eremococcus coleocola ACS-139-V-Col8</name>
    <dbReference type="NCBI Taxonomy" id="908337"/>
    <lineage>
        <taxon>Bacteria</taxon>
        <taxon>Bacillati</taxon>
        <taxon>Bacillota</taxon>
        <taxon>Bacilli</taxon>
        <taxon>Lactobacillales</taxon>
        <taxon>Aerococcaceae</taxon>
        <taxon>Eremococcus</taxon>
    </lineage>
</organism>
<keyword evidence="3 5" id="KW-0808">Transferase</keyword>
<dbReference type="PANTHER" id="PTHR10695">
    <property type="entry name" value="DEPHOSPHO-COA KINASE-RELATED"/>
    <property type="match status" value="1"/>
</dbReference>
<comment type="pathway">
    <text evidence="3">Cofactor biosynthesis; coenzyme A biosynthesis; CoA from (R)-pantothenate: step 5/5.</text>
</comment>
<proteinExistence type="inferred from homology"/>
<evidence type="ECO:0000256" key="1">
    <source>
        <dbReference type="ARBA" id="ARBA00022741"/>
    </source>
</evidence>
<dbReference type="EMBL" id="AENN01000015">
    <property type="protein sequence ID" value="EFR31165.1"/>
    <property type="molecule type" value="Genomic_DNA"/>
</dbReference>
<comment type="caution">
    <text evidence="5">The sequence shown here is derived from an EMBL/GenBank/DDBJ whole genome shotgun (WGS) entry which is preliminary data.</text>
</comment>
<feature type="binding site" evidence="3">
    <location>
        <begin position="11"/>
        <end position="16"/>
    </location>
    <ligand>
        <name>ATP</name>
        <dbReference type="ChEBI" id="CHEBI:30616"/>
    </ligand>
</feature>
<evidence type="ECO:0000313" key="5">
    <source>
        <dbReference type="EMBL" id="EFR31165.1"/>
    </source>
</evidence>
<dbReference type="STRING" id="908337.HMPREF9257_1476"/>
<dbReference type="CDD" id="cd02022">
    <property type="entry name" value="DPCK"/>
    <property type="match status" value="1"/>
</dbReference>
<evidence type="ECO:0000256" key="3">
    <source>
        <dbReference type="HAMAP-Rule" id="MF_00376"/>
    </source>
</evidence>
<dbReference type="HAMAP" id="MF_00376">
    <property type="entry name" value="Dephospho_CoA_kinase"/>
    <property type="match status" value="1"/>
</dbReference>
<reference evidence="5 6" key="1">
    <citation type="submission" date="2010-10" db="EMBL/GenBank/DDBJ databases">
        <authorList>
            <person name="Durkin A.S."/>
            <person name="Madupu R."/>
            <person name="Torralba M."/>
            <person name="Gillis M."/>
            <person name="Methe B."/>
            <person name="Sutton G."/>
            <person name="Nelson K.E."/>
        </authorList>
    </citation>
    <scope>NUCLEOTIDE SEQUENCE [LARGE SCALE GENOMIC DNA]</scope>
    <source>
        <strain evidence="5 6">ACS-139-V-Col8</strain>
    </source>
</reference>
<keyword evidence="3 5" id="KW-0418">Kinase</keyword>
<dbReference type="PANTHER" id="PTHR10695:SF46">
    <property type="entry name" value="BIFUNCTIONAL COENZYME A SYNTHASE-RELATED"/>
    <property type="match status" value="1"/>
</dbReference>
<dbReference type="Gene3D" id="3.40.50.300">
    <property type="entry name" value="P-loop containing nucleotide triphosphate hydrolases"/>
    <property type="match status" value="1"/>
</dbReference>
<keyword evidence="3" id="KW-0173">Coenzyme A biosynthesis</keyword>
<comment type="function">
    <text evidence="3">Catalyzes the phosphorylation of the 3'-hydroxyl group of dephosphocoenzyme A to form coenzyme A.</text>
</comment>
<protein>
    <recommendedName>
        <fullName evidence="3 4">Dephospho-CoA kinase</fullName>
        <ecNumber evidence="3 4">2.7.1.24</ecNumber>
    </recommendedName>
    <alternativeName>
        <fullName evidence="3">Dephosphocoenzyme A kinase</fullName>
    </alternativeName>
</protein>
<comment type="subcellular location">
    <subcellularLocation>
        <location evidence="3">Cytoplasm</location>
    </subcellularLocation>
</comment>
<accession>E4KPI8</accession>
<dbReference type="GO" id="GO:0015937">
    <property type="term" value="P:coenzyme A biosynthetic process"/>
    <property type="evidence" value="ECO:0007669"/>
    <property type="project" value="UniProtKB-UniRule"/>
</dbReference>
<sequence>MKQVILTGGIATGKSTVSNYLLEKGYPVIDTDILSRQAVEPGSQGLSQIVADFGPQVLTPEGNLDRDAVARLVFQDSKWRDRLNQIVHPLVFKATKAGLDDYRQAGAELVFVDMPLYFEVGVNYLDQVKPDQVWLVYVDEDTQLKRLLDRNHYDLDHAKDRIASQYPIEEKAQQADVVIDNRGIIENTLKQVDQALTELI</sequence>
<dbReference type="AlphaFoldDB" id="E4KPI8"/>
<gene>
    <name evidence="3 5" type="primary">coaE</name>
    <name evidence="5" type="ORF">HMPREF9257_1476</name>
</gene>
<comment type="similarity">
    <text evidence="3">Belongs to the CoaE family.</text>
</comment>
<dbReference type="RefSeq" id="WP_006418368.1">
    <property type="nucleotide sequence ID" value="NZ_AENN01000015.1"/>
</dbReference>
<evidence type="ECO:0000313" key="6">
    <source>
        <dbReference type="Proteomes" id="UP000005990"/>
    </source>
</evidence>
<dbReference type="Pfam" id="PF01121">
    <property type="entry name" value="CoaE"/>
    <property type="match status" value="1"/>
</dbReference>
<dbReference type="eggNOG" id="COG0237">
    <property type="taxonomic scope" value="Bacteria"/>
</dbReference>
<dbReference type="NCBIfam" id="TIGR00152">
    <property type="entry name" value="dephospho-CoA kinase"/>
    <property type="match status" value="1"/>
</dbReference>
<dbReference type="GO" id="GO:0005737">
    <property type="term" value="C:cytoplasm"/>
    <property type="evidence" value="ECO:0007669"/>
    <property type="project" value="UniProtKB-SubCell"/>
</dbReference>
<evidence type="ECO:0000256" key="4">
    <source>
        <dbReference type="NCBIfam" id="TIGR00152"/>
    </source>
</evidence>
<name>E4KPI8_9LACT</name>
<dbReference type="UniPathway" id="UPA00241">
    <property type="reaction ID" value="UER00356"/>
</dbReference>
<keyword evidence="6" id="KW-1185">Reference proteome</keyword>
<dbReference type="GO" id="GO:0005524">
    <property type="term" value="F:ATP binding"/>
    <property type="evidence" value="ECO:0007669"/>
    <property type="project" value="UniProtKB-UniRule"/>
</dbReference>
<keyword evidence="2 3" id="KW-0067">ATP-binding</keyword>
<dbReference type="EC" id="2.7.1.24" evidence="3 4"/>
<evidence type="ECO:0000256" key="2">
    <source>
        <dbReference type="ARBA" id="ARBA00022840"/>
    </source>
</evidence>